<dbReference type="GO" id="GO:0005737">
    <property type="term" value="C:cytoplasm"/>
    <property type="evidence" value="ECO:0007669"/>
    <property type="project" value="TreeGrafter"/>
</dbReference>
<dbReference type="EMBL" id="OX597830">
    <property type="protein sequence ID" value="CAI9735318.1"/>
    <property type="molecule type" value="Genomic_DNA"/>
</dbReference>
<dbReference type="GO" id="GO:0006508">
    <property type="term" value="P:proteolysis"/>
    <property type="evidence" value="ECO:0007669"/>
    <property type="project" value="UniProtKB-KW"/>
</dbReference>
<keyword evidence="2" id="KW-0645">Protease</keyword>
<gene>
    <name evidence="11" type="ORF">OCTVUL_1B006806</name>
</gene>
<organism evidence="11 12">
    <name type="scientific">Octopus vulgaris</name>
    <name type="common">Common octopus</name>
    <dbReference type="NCBI Taxonomy" id="6645"/>
    <lineage>
        <taxon>Eukaryota</taxon>
        <taxon>Metazoa</taxon>
        <taxon>Spiralia</taxon>
        <taxon>Lophotrochozoa</taxon>
        <taxon>Mollusca</taxon>
        <taxon>Cephalopoda</taxon>
        <taxon>Coleoidea</taxon>
        <taxon>Octopodiformes</taxon>
        <taxon>Octopoda</taxon>
        <taxon>Incirrata</taxon>
        <taxon>Octopodidae</taxon>
        <taxon>Octopus</taxon>
    </lineage>
</organism>
<keyword evidence="3 9" id="KW-0479">Metal-binding</keyword>
<feature type="compositionally biased region" description="Low complexity" evidence="10">
    <location>
        <begin position="22"/>
        <end position="42"/>
    </location>
</feature>
<feature type="binding site" evidence="9">
    <location>
        <position position="319"/>
    </location>
    <ligand>
        <name>Zn(2+)</name>
        <dbReference type="ChEBI" id="CHEBI:29105"/>
        <note>catalytic</note>
    </ligand>
</feature>
<comment type="cofactor">
    <cofactor evidence="9">
        <name>Zn(2+)</name>
        <dbReference type="ChEBI" id="CHEBI:29105"/>
    </cofactor>
    <text evidence="9">Binds 1 zinc ion per subunit.</text>
</comment>
<evidence type="ECO:0000256" key="10">
    <source>
        <dbReference type="SAM" id="MobiDB-lite"/>
    </source>
</evidence>
<evidence type="ECO:0000313" key="12">
    <source>
        <dbReference type="Proteomes" id="UP001162480"/>
    </source>
</evidence>
<evidence type="ECO:0000256" key="2">
    <source>
        <dbReference type="ARBA" id="ARBA00022670"/>
    </source>
</evidence>
<evidence type="ECO:0000256" key="9">
    <source>
        <dbReference type="PIRSR" id="PIRSR601577-2"/>
    </source>
</evidence>
<dbReference type="Pfam" id="PF01457">
    <property type="entry name" value="Peptidase_M8"/>
    <property type="match status" value="1"/>
</dbReference>
<dbReference type="Gene3D" id="3.10.170.20">
    <property type="match status" value="1"/>
</dbReference>
<dbReference type="Gene3D" id="2.10.55.10">
    <property type="entry name" value="Leishmanolysin domain 3"/>
    <property type="match status" value="1"/>
</dbReference>
<name>A0AA36BJF9_OCTVU</name>
<dbReference type="GO" id="GO:0046872">
    <property type="term" value="F:metal ion binding"/>
    <property type="evidence" value="ECO:0007669"/>
    <property type="project" value="UniProtKB-KW"/>
</dbReference>
<reference evidence="11" key="1">
    <citation type="submission" date="2023-08" db="EMBL/GenBank/DDBJ databases">
        <authorList>
            <person name="Alioto T."/>
            <person name="Alioto T."/>
            <person name="Gomez Garrido J."/>
        </authorList>
    </citation>
    <scope>NUCLEOTIDE SEQUENCE</scope>
</reference>
<feature type="binding site" evidence="9">
    <location>
        <position position="432"/>
    </location>
    <ligand>
        <name>Zn(2+)</name>
        <dbReference type="ChEBI" id="CHEBI:29105"/>
        <note>catalytic</note>
    </ligand>
</feature>
<feature type="binding site" evidence="9">
    <location>
        <position position="315"/>
    </location>
    <ligand>
        <name>Zn(2+)</name>
        <dbReference type="ChEBI" id="CHEBI:29105"/>
        <note>catalytic</note>
    </ligand>
</feature>
<keyword evidence="6 9" id="KW-0482">Metalloprotease</keyword>
<accession>A0AA36BJF9</accession>
<evidence type="ECO:0000256" key="4">
    <source>
        <dbReference type="ARBA" id="ARBA00022801"/>
    </source>
</evidence>
<evidence type="ECO:0000256" key="8">
    <source>
        <dbReference type="PIRSR" id="PIRSR601577-1"/>
    </source>
</evidence>
<dbReference type="PANTHER" id="PTHR10942:SF0">
    <property type="entry name" value="LEISHMANOLYSIN-LIKE PEPTIDASE"/>
    <property type="match status" value="1"/>
</dbReference>
<dbReference type="FunFam" id="3.90.132.10:FF:000001">
    <property type="entry name" value="leishmanolysin-like peptidase isoform X2"/>
    <property type="match status" value="1"/>
</dbReference>
<evidence type="ECO:0000256" key="7">
    <source>
        <dbReference type="ARBA" id="ARBA00039717"/>
    </source>
</evidence>
<dbReference type="GO" id="GO:0016020">
    <property type="term" value="C:membrane"/>
    <property type="evidence" value="ECO:0007669"/>
    <property type="project" value="InterPro"/>
</dbReference>
<dbReference type="InterPro" id="IPR001577">
    <property type="entry name" value="Peptidase_M8"/>
</dbReference>
<dbReference type="GO" id="GO:0007155">
    <property type="term" value="P:cell adhesion"/>
    <property type="evidence" value="ECO:0007669"/>
    <property type="project" value="InterPro"/>
</dbReference>
<feature type="region of interest" description="Disordered" evidence="10">
    <location>
        <begin position="16"/>
        <end position="42"/>
    </location>
</feature>
<proteinExistence type="inferred from homology"/>
<comment type="similarity">
    <text evidence="1">Belongs to the peptidase M8 family.</text>
</comment>
<dbReference type="AlphaFoldDB" id="A0AA36BJF9"/>
<keyword evidence="12" id="KW-1185">Reference proteome</keyword>
<dbReference type="Gene3D" id="3.90.132.10">
    <property type="entry name" value="Leishmanolysin , domain 2"/>
    <property type="match status" value="1"/>
</dbReference>
<dbReference type="Gene3D" id="2.30.34.10">
    <property type="entry name" value="Leishmanolysin domain 4"/>
    <property type="match status" value="1"/>
</dbReference>
<dbReference type="PANTHER" id="PTHR10942">
    <property type="entry name" value="LEISHMANOLYSIN-LIKE PEPTIDASE"/>
    <property type="match status" value="1"/>
</dbReference>
<dbReference type="GO" id="GO:0004222">
    <property type="term" value="F:metalloendopeptidase activity"/>
    <property type="evidence" value="ECO:0007669"/>
    <property type="project" value="InterPro"/>
</dbReference>
<protein>
    <recommendedName>
        <fullName evidence="7">Leishmanolysin-like peptidase</fullName>
    </recommendedName>
</protein>
<dbReference type="SUPFAM" id="SSF55486">
    <property type="entry name" value="Metalloproteases ('zincins'), catalytic domain"/>
    <property type="match status" value="1"/>
</dbReference>
<keyword evidence="5 9" id="KW-0862">Zinc</keyword>
<keyword evidence="4" id="KW-0378">Hydrolase</keyword>
<dbReference type="Proteomes" id="UP001162480">
    <property type="component" value="Chromosome 17"/>
</dbReference>
<sequence length="963" mass="110265">MVRLLGALTTFWHRSLSPPPSSTSQLPQRSPTSSSSLSLSSSPSLSPLLIIIRLLLLFVLLADDVSSYTPPWTEIDLGSGRPLGVITTSYAWIVLVGVSALTPSLVFGHMCQHRSPKADEVIHDVHLEPAHIIRKRSVDQPLRIYLHYDKSVSLLPSRKYRDLLQKDILPKAVRYWQDTLRVRATRVPIRLRRKCKSGKVGYENQTLFCRGECDKKTICGDITIPEEHLETCFCVDCDESSKGTRGPGVSNADFILYVATLSSERCRHGNTVAYAAYCQQERALDRPVAGYFSICPYFLSTSPQQTKQLLSTIKHEILHALGFTAGLYAFYRDQDGNPLTTREGYDNKPIYNRTLDLYQPSEKVVRRIERPNWLLQSGQENRSVWMIVTPKVVEEVRRHFNCSTLEGAELEDQLMNGKTLADGLIDGTAFTHWEKRVFENEAMTGTYTQNPVISRITLALMEDTGWYRVNYDNAKEYEWGKDLGCDFVKTNCYEWIKNKSERKESIHPFCNQVKWGQLHTDCTNNRHSVAVCNLVQHKSPLPEKYQHFSELEGVSSDDVKRFGGSVDLADHCPYLQELLWKSGDSSIRGSRCTEEHNNLDVKHNYFLEKYGNTSRCFNHDGMWHLQHCGKTVQTQHMGSGCYEFECDPEEGLSIIVQSKRHRCYKEGQRVSIFYDSTQLRHQGSIICPACDEICQELGIPCPAETEPPEIKVDTSNSLPPYPCHGTFLRVTDIFHHQRLHLHKARLDINQSCTDYSFQAIRYIRKFLREETKTVLWLSFVQYGGDATMVAPTGCPLKFIFNMSMDDTDIYGSSSGNFTHCIKVCQMEHACLSFKADLLFENCYFSTSPATSSRLIPANDSMVATVEGIRYPFSYYPYYYMNGDFPRHCNFRSFAGRSFYYRIYQGSFVASSAYFVFGFNPYIPLMPLRETTSPSRMRCNNGSTDRMSPKIHLQHDYGRQRFLW</sequence>
<evidence type="ECO:0000256" key="6">
    <source>
        <dbReference type="ARBA" id="ARBA00023049"/>
    </source>
</evidence>
<evidence type="ECO:0000313" key="11">
    <source>
        <dbReference type="EMBL" id="CAI9735318.1"/>
    </source>
</evidence>
<evidence type="ECO:0000256" key="5">
    <source>
        <dbReference type="ARBA" id="ARBA00022833"/>
    </source>
</evidence>
<evidence type="ECO:0000256" key="1">
    <source>
        <dbReference type="ARBA" id="ARBA00005860"/>
    </source>
</evidence>
<evidence type="ECO:0000256" key="3">
    <source>
        <dbReference type="ARBA" id="ARBA00022723"/>
    </source>
</evidence>
<feature type="active site" evidence="8">
    <location>
        <position position="316"/>
    </location>
</feature>